<dbReference type="Proteomes" id="UP001296923">
    <property type="component" value="Unassembled WGS sequence"/>
</dbReference>
<comment type="similarity">
    <text evidence="2">Belongs to the arsenical resistance-3 (ACR3) (TC 2.A.59) family.</text>
</comment>
<dbReference type="RefSeq" id="WP_205726458.1">
    <property type="nucleotide sequence ID" value="NZ_JAFHKR010000039.1"/>
</dbReference>
<evidence type="ECO:0000256" key="6">
    <source>
        <dbReference type="ARBA" id="ARBA00022989"/>
    </source>
</evidence>
<evidence type="ECO:0000256" key="4">
    <source>
        <dbReference type="ARBA" id="ARBA00022475"/>
    </source>
</evidence>
<name>A0ABS2ZS29_9BACL</name>
<keyword evidence="10" id="KW-1185">Reference proteome</keyword>
<dbReference type="Gene3D" id="1.20.1530.20">
    <property type="match status" value="1"/>
</dbReference>
<protein>
    <submittedName>
        <fullName evidence="9">Arsenic resistance protein</fullName>
    </submittedName>
</protein>
<dbReference type="EMBL" id="JAFHKR010000039">
    <property type="protein sequence ID" value="MBN3555656.1"/>
    <property type="molecule type" value="Genomic_DNA"/>
</dbReference>
<feature type="transmembrane region" description="Helical" evidence="8">
    <location>
        <begin position="127"/>
        <end position="147"/>
    </location>
</feature>
<feature type="transmembrane region" description="Helical" evidence="8">
    <location>
        <begin position="228"/>
        <end position="251"/>
    </location>
</feature>
<feature type="transmembrane region" description="Helical" evidence="8">
    <location>
        <begin position="167"/>
        <end position="186"/>
    </location>
</feature>
<evidence type="ECO:0000256" key="8">
    <source>
        <dbReference type="SAM" id="Phobius"/>
    </source>
</evidence>
<evidence type="ECO:0000313" key="10">
    <source>
        <dbReference type="Proteomes" id="UP001296923"/>
    </source>
</evidence>
<keyword evidence="5 8" id="KW-0812">Transmembrane</keyword>
<sequence length="322" mass="35775">MVTREGLENQQIWIYGISLLVGGFIGLVFGSLGAILQWMTSPLIAILLYGMFAQIPFLKLREAASNIRFMLALLIGNFVCVPIVVWILTSIFPQSPPILLGICLVLLTPCIDYVIVFTQLGKGNEKLMLAATPLLFVVQMVLLPLYLWLYIGEEMITVVQIQPFLEAFFLLIVIPLLLAVLTQLWAKKQTLGKNALEFTAWLPVPFMAFVLIVVVASQIGKVYSDFNIIINVVPIYILFLIIMPFVSRLIARIFSLDVGAGRALIFSMGTRNSLVVLPLALALPDSWRTIAAAVIVTQTIVELIGELFYIKAVPKWVLPDPN</sequence>
<keyword evidence="6 8" id="KW-1133">Transmembrane helix</keyword>
<proteinExistence type="inferred from homology"/>
<evidence type="ECO:0000256" key="2">
    <source>
        <dbReference type="ARBA" id="ARBA00010110"/>
    </source>
</evidence>
<feature type="transmembrane region" description="Helical" evidence="8">
    <location>
        <begin position="98"/>
        <end position="115"/>
    </location>
</feature>
<keyword evidence="7 8" id="KW-0472">Membrane</keyword>
<feature type="transmembrane region" description="Helical" evidence="8">
    <location>
        <begin position="70"/>
        <end position="92"/>
    </location>
</feature>
<evidence type="ECO:0000256" key="1">
    <source>
        <dbReference type="ARBA" id="ARBA00004651"/>
    </source>
</evidence>
<dbReference type="Pfam" id="PF01758">
    <property type="entry name" value="SBF"/>
    <property type="match status" value="1"/>
</dbReference>
<feature type="transmembrane region" description="Helical" evidence="8">
    <location>
        <begin position="38"/>
        <end position="58"/>
    </location>
</feature>
<accession>A0ABS2ZS29</accession>
<feature type="transmembrane region" description="Helical" evidence="8">
    <location>
        <begin position="198"/>
        <end position="216"/>
    </location>
</feature>
<comment type="caution">
    <text evidence="9">The sequence shown here is derived from an EMBL/GenBank/DDBJ whole genome shotgun (WGS) entry which is preliminary data.</text>
</comment>
<keyword evidence="4" id="KW-1003">Cell membrane</keyword>
<keyword evidence="3" id="KW-0813">Transport</keyword>
<dbReference type="PANTHER" id="PTHR43057">
    <property type="entry name" value="ARSENITE EFFLUX TRANSPORTER"/>
    <property type="match status" value="1"/>
</dbReference>
<evidence type="ECO:0000256" key="5">
    <source>
        <dbReference type="ARBA" id="ARBA00022692"/>
    </source>
</evidence>
<organism evidence="9 10">
    <name type="scientific">Fictibacillus nanhaiensis</name>
    <dbReference type="NCBI Taxonomy" id="742169"/>
    <lineage>
        <taxon>Bacteria</taxon>
        <taxon>Bacillati</taxon>
        <taxon>Bacillota</taxon>
        <taxon>Bacilli</taxon>
        <taxon>Bacillales</taxon>
        <taxon>Fictibacillaceae</taxon>
        <taxon>Fictibacillus</taxon>
    </lineage>
</organism>
<dbReference type="InterPro" id="IPR038770">
    <property type="entry name" value="Na+/solute_symporter_sf"/>
</dbReference>
<evidence type="ECO:0000256" key="7">
    <source>
        <dbReference type="ARBA" id="ARBA00023136"/>
    </source>
</evidence>
<dbReference type="InterPro" id="IPR002657">
    <property type="entry name" value="BilAc:Na_symport/Acr3"/>
</dbReference>
<dbReference type="PANTHER" id="PTHR43057:SF1">
    <property type="entry name" value="ARSENICAL-RESISTANCE PROTEIN 3"/>
    <property type="match status" value="1"/>
</dbReference>
<comment type="subcellular location">
    <subcellularLocation>
        <location evidence="1">Cell membrane</location>
        <topology evidence="1">Multi-pass membrane protein</topology>
    </subcellularLocation>
</comment>
<gene>
    <name evidence="9" type="ORF">JYA63_15370</name>
</gene>
<evidence type="ECO:0000256" key="3">
    <source>
        <dbReference type="ARBA" id="ARBA00022448"/>
    </source>
</evidence>
<reference evidence="9 10" key="1">
    <citation type="submission" date="2021-01" db="EMBL/GenBank/DDBJ databases">
        <title>Genome Sequencing of Type Strains.</title>
        <authorList>
            <person name="Lemaire J.F."/>
            <person name="Inderbitzin P."/>
            <person name="Collins S.B."/>
            <person name="Wespe N."/>
            <person name="Knight-Connoni V."/>
        </authorList>
    </citation>
    <scope>NUCLEOTIDE SEQUENCE [LARGE SCALE GENOMIC DNA]</scope>
    <source>
        <strain evidence="9 10">DSM 23009</strain>
    </source>
</reference>
<feature type="transmembrane region" description="Helical" evidence="8">
    <location>
        <begin position="12"/>
        <end position="32"/>
    </location>
</feature>
<evidence type="ECO:0000313" key="9">
    <source>
        <dbReference type="EMBL" id="MBN3555656.1"/>
    </source>
</evidence>
<dbReference type="InterPro" id="IPR004706">
    <property type="entry name" value="Arsenical-R_Acr3"/>
</dbReference>